<dbReference type="PANTHER" id="PTHR43615:SF1">
    <property type="entry name" value="PPDK_N DOMAIN-CONTAINING PROTEIN"/>
    <property type="match status" value="1"/>
</dbReference>
<dbReference type="InterPro" id="IPR002192">
    <property type="entry name" value="PPDK_AMP/ATP-bd"/>
</dbReference>
<dbReference type="Pfam" id="PF00391">
    <property type="entry name" value="PEP-utilizers"/>
    <property type="match status" value="1"/>
</dbReference>
<dbReference type="Gene3D" id="3.30.470.20">
    <property type="entry name" value="ATP-grasp fold, B domain"/>
    <property type="match status" value="2"/>
</dbReference>
<keyword evidence="3" id="KW-0670">Pyruvate</keyword>
<evidence type="ECO:0000313" key="4">
    <source>
        <dbReference type="Proteomes" id="UP000639606"/>
    </source>
</evidence>
<dbReference type="InterPro" id="IPR008279">
    <property type="entry name" value="PEP-util_enz_mobile_dom"/>
</dbReference>
<keyword evidence="4" id="KW-1185">Reference proteome</keyword>
<dbReference type="Proteomes" id="UP000639606">
    <property type="component" value="Unassembled WGS sequence"/>
</dbReference>
<evidence type="ECO:0000313" key="3">
    <source>
        <dbReference type="EMBL" id="GGP66399.1"/>
    </source>
</evidence>
<feature type="domain" description="Pyruvate phosphate dikinase AMP/ATP-binding" evidence="2">
    <location>
        <begin position="216"/>
        <end position="264"/>
    </location>
</feature>
<organism evidence="3 4">
    <name type="scientific">Saccharothrix coeruleofusca</name>
    <dbReference type="NCBI Taxonomy" id="33919"/>
    <lineage>
        <taxon>Bacteria</taxon>
        <taxon>Bacillati</taxon>
        <taxon>Actinomycetota</taxon>
        <taxon>Actinomycetes</taxon>
        <taxon>Pseudonocardiales</taxon>
        <taxon>Pseudonocardiaceae</taxon>
        <taxon>Saccharothrix</taxon>
    </lineage>
</organism>
<dbReference type="RefSeq" id="WP_189225174.1">
    <property type="nucleotide sequence ID" value="NZ_BMRG01000009.1"/>
</dbReference>
<dbReference type="Gene3D" id="3.30.1490.20">
    <property type="entry name" value="ATP-grasp fold, A domain"/>
    <property type="match status" value="1"/>
</dbReference>
<name>A0A918EEL0_9PSEU</name>
<dbReference type="InterPro" id="IPR051549">
    <property type="entry name" value="PEP_Utilizing_Enz"/>
</dbReference>
<dbReference type="PANTHER" id="PTHR43615">
    <property type="entry name" value="PHOSPHOENOLPYRUVATE SYNTHASE-RELATED"/>
    <property type="match status" value="1"/>
</dbReference>
<dbReference type="Gene3D" id="3.50.30.10">
    <property type="entry name" value="Phosphohistidine domain"/>
    <property type="match status" value="1"/>
</dbReference>
<feature type="domain" description="PEP-utilising enzyme mobile" evidence="1">
    <location>
        <begin position="745"/>
        <end position="815"/>
    </location>
</feature>
<dbReference type="SUPFAM" id="SSF56059">
    <property type="entry name" value="Glutathione synthetase ATP-binding domain-like"/>
    <property type="match status" value="1"/>
</dbReference>
<proteinExistence type="predicted"/>
<gene>
    <name evidence="3" type="primary">ppsA</name>
    <name evidence="3" type="ORF">GCM10010185_43870</name>
</gene>
<evidence type="ECO:0000259" key="1">
    <source>
        <dbReference type="Pfam" id="PF00391"/>
    </source>
</evidence>
<feature type="domain" description="Pyruvate phosphate dikinase AMP/ATP-binding" evidence="2">
    <location>
        <begin position="65"/>
        <end position="206"/>
    </location>
</feature>
<evidence type="ECO:0000259" key="2">
    <source>
        <dbReference type="Pfam" id="PF01326"/>
    </source>
</evidence>
<dbReference type="GO" id="GO:0016301">
    <property type="term" value="F:kinase activity"/>
    <property type="evidence" value="ECO:0007669"/>
    <property type="project" value="InterPro"/>
</dbReference>
<dbReference type="InterPro" id="IPR013815">
    <property type="entry name" value="ATP_grasp_subdomain_1"/>
</dbReference>
<sequence>MEAVAFVRPLDEVGLGDVAEVGHKSAVLGELSAAGLPVPPGWVLTADALDRALAAGPVDRRDGPELPDDVACALAAIAEELGERPVAVRSSATDEDLVGTSYAGQYESVLGVRGPTALGAAVRACWASAFTDRVAVYEGARGDGAGRRRMGVLIQRMLRAEAAGVAFSADPVTGRRDQVRISAVRGLGDRLAAGRSDAEEWSVVDDMATLVTGARDALTPARALLVAELARHVEQRFGRPQDIEWAFADGRLWLLQARPITALPDPPPRPAGRPVQPPPGFWRRSNYAARPLSPMARSTVLRGQADNLRHLLAYSLGQSLELREIGGWLYSRFAMPDGPAGFAAKLNQVMAAVRADEPAGTVRRWHADWLPRLGGALERERDEVDPAALDDDQLRAHLTRLLELAHEASEAHFRIGGAGMLALGELGLACAELLGWDTPSTLVLLTGLPGRTTEPSHRLAELVRLAEGEPALRALLADDRTPSRSALAAASPAFAEAFDRYLRDCALRAAGLDIANPTMAETPELVLALVRGRLDQGFDPAEDALQLVRQRAGAVARARAELARTPEHLPRFNRALRRAQAAYPLRDDSGNLAKLAAALIRRAVLVVGDRLVARGLLDRVDEVFLLELPEALAALAGGERPDGIVRARAAELAWAQANPGPPSYGRPPEGPGGPPAAVLEMLPEDARLVVRAGMWVWREAAGNLAKHEAHDGGSGSAVRGIPASAGRYTGPVRVIVDESGFGALRPGDVLVCPQTTAEWSVLFPNIGALVTDQGGLLSHPAIIAREYRVPAVVATGDATRLLTDDQVVTVDGGAGVVEPVTGPR</sequence>
<protein>
    <submittedName>
        <fullName evidence="3">Pyruvate, phosphate dikinase</fullName>
    </submittedName>
</protein>
<dbReference type="InterPro" id="IPR036637">
    <property type="entry name" value="Phosphohistidine_dom_sf"/>
</dbReference>
<comment type="caution">
    <text evidence="3">The sequence shown here is derived from an EMBL/GenBank/DDBJ whole genome shotgun (WGS) entry which is preliminary data.</text>
</comment>
<dbReference type="SUPFAM" id="SSF52009">
    <property type="entry name" value="Phosphohistidine domain"/>
    <property type="match status" value="1"/>
</dbReference>
<accession>A0A918EEL0</accession>
<reference evidence="3" key="1">
    <citation type="journal article" date="2014" name="Int. J. Syst. Evol. Microbiol.">
        <title>Complete genome sequence of Corynebacterium casei LMG S-19264T (=DSM 44701T), isolated from a smear-ripened cheese.</title>
        <authorList>
            <consortium name="US DOE Joint Genome Institute (JGI-PGF)"/>
            <person name="Walter F."/>
            <person name="Albersmeier A."/>
            <person name="Kalinowski J."/>
            <person name="Ruckert C."/>
        </authorList>
    </citation>
    <scope>NUCLEOTIDE SEQUENCE</scope>
    <source>
        <strain evidence="3">JCM 3313</strain>
    </source>
</reference>
<dbReference type="EMBL" id="BMRG01000009">
    <property type="protein sequence ID" value="GGP66399.1"/>
    <property type="molecule type" value="Genomic_DNA"/>
</dbReference>
<dbReference type="Pfam" id="PF01326">
    <property type="entry name" value="PPDK_N"/>
    <property type="match status" value="2"/>
</dbReference>
<dbReference type="GO" id="GO:0005524">
    <property type="term" value="F:ATP binding"/>
    <property type="evidence" value="ECO:0007669"/>
    <property type="project" value="InterPro"/>
</dbReference>
<reference evidence="3" key="2">
    <citation type="submission" date="2020-09" db="EMBL/GenBank/DDBJ databases">
        <authorList>
            <person name="Sun Q."/>
            <person name="Ohkuma M."/>
        </authorList>
    </citation>
    <scope>NUCLEOTIDE SEQUENCE</scope>
    <source>
        <strain evidence="3">JCM 3313</strain>
    </source>
</reference>
<dbReference type="AlphaFoldDB" id="A0A918EEL0"/>